<evidence type="ECO:0000259" key="1">
    <source>
        <dbReference type="Pfam" id="PF12770"/>
    </source>
</evidence>
<feature type="domain" description="CHAT" evidence="1">
    <location>
        <begin position="688"/>
        <end position="971"/>
    </location>
</feature>
<dbReference type="PANTHER" id="PTHR19959">
    <property type="entry name" value="KINESIN LIGHT CHAIN"/>
    <property type="match status" value="1"/>
</dbReference>
<sequence>MTSWREARARHERRVLLEKLESRLLAVDAGGDPLAILDDEAVELVQRLLALVPDPAEDLPATYTAGAVHWWRYQVRSDADGQADLFAAMRLLSIVYEAAADQLPPMLREFVEMTAPDGMFQPDETVDIAIWNGGVDLLEEWEQTGDPAYLDDAAAQFLLAVPAGHHQRAEMLASLIENLHELWQQNREPAALVKAAELGRLAGEDNHKILSLHAAVLWDLGKESNDLLIVTEAVEAARLALSVAGPDYPERVVYLSNLGIYLRTLYQRTQVVERLAEAVDLGREVVELAPDHPVYLTNLGVALATYSERPRDFRTLAEAIDIHRRAVAAATSDDPGRARFLSNLGDALRMSYTYEKDEHVLAEAIAVCREAVELTPPGDAQRAMYLYNLGAVLEPVSVREALEAFAESAETEGATATLRLNANRRLADAAMGVGEFTRALAAYEAAIALLAAVASRSLERPDREHGLGQAVGLASEAAAAAIELGRPERAVELLELARGVLLGEVIGARGDRAELRARAPGLAAQFELVREELDLADHTTLTDELVEYSEMDVLERILVDAQLLEPDARVAARPVAVRRRELAVEWDALLAEIRAVPGLEEFLLPPGIDRLWPQAADGPIVLVNLSWHRCDALIVTADPDRPVRVVPLSTLTHQDVLDQVTRFLGAVADTETGTLNRRRAAQQQIHQVLRWAWDHITGPVLEALGFTGPPGETWPRLWWCPQRELTFLPLHATGHHDGGTGTVLDRVISSYTPTIRALRHARLNIGEPASIKATALIVAMPETPNAPDLPGARTETRRLTELIPAARVLSGEQATRDAVIEAIPDHAIVHLACHGLSDWNSPDSSRLLLHDHATRPLTVTGISLLDLTRARLAYLSACSTTAGNQRLADEAVHITGAFQLAGYQQVVGTLWPIRDVLATRVADAVYTHLTADGTTTPATEHTALALHLAIRQLRDQFTASPAQWAAHVHVGI</sequence>
<organism evidence="2 3">
    <name type="scientific">Acrocarpospora corrugata</name>
    <dbReference type="NCBI Taxonomy" id="35763"/>
    <lineage>
        <taxon>Bacteria</taxon>
        <taxon>Bacillati</taxon>
        <taxon>Actinomycetota</taxon>
        <taxon>Actinomycetes</taxon>
        <taxon>Streptosporangiales</taxon>
        <taxon>Streptosporangiaceae</taxon>
        <taxon>Acrocarpospora</taxon>
    </lineage>
</organism>
<proteinExistence type="predicted"/>
<comment type="caution">
    <text evidence="2">The sequence shown here is derived from an EMBL/GenBank/DDBJ whole genome shotgun (WGS) entry which is preliminary data.</text>
</comment>
<dbReference type="RefSeq" id="WP_155340216.1">
    <property type="nucleotide sequence ID" value="NZ_BAAABN010000041.1"/>
</dbReference>
<name>A0A5M3W7Y3_9ACTN</name>
<dbReference type="InterPro" id="IPR024983">
    <property type="entry name" value="CHAT_dom"/>
</dbReference>
<dbReference type="AlphaFoldDB" id="A0A5M3W7Y3"/>
<dbReference type="Gene3D" id="1.25.40.10">
    <property type="entry name" value="Tetratricopeptide repeat domain"/>
    <property type="match status" value="1"/>
</dbReference>
<dbReference type="Proteomes" id="UP000334990">
    <property type="component" value="Unassembled WGS sequence"/>
</dbReference>
<evidence type="ECO:0000313" key="2">
    <source>
        <dbReference type="EMBL" id="GES04092.1"/>
    </source>
</evidence>
<dbReference type="SUPFAM" id="SSF48452">
    <property type="entry name" value="TPR-like"/>
    <property type="match status" value="1"/>
</dbReference>
<dbReference type="PANTHER" id="PTHR19959:SF119">
    <property type="entry name" value="FUNGAL LIPASE-LIKE DOMAIN-CONTAINING PROTEIN"/>
    <property type="match status" value="1"/>
</dbReference>
<dbReference type="Pfam" id="PF12770">
    <property type="entry name" value="CHAT"/>
    <property type="match status" value="1"/>
</dbReference>
<gene>
    <name evidence="2" type="ORF">Acor_61580</name>
</gene>
<keyword evidence="3" id="KW-1185">Reference proteome</keyword>
<dbReference type="InterPro" id="IPR011990">
    <property type="entry name" value="TPR-like_helical_dom_sf"/>
</dbReference>
<accession>A0A5M3W7Y3</accession>
<protein>
    <submittedName>
        <fullName evidence="2">CHAT domain-containing protein</fullName>
    </submittedName>
</protein>
<reference evidence="2 3" key="1">
    <citation type="submission" date="2019-10" db="EMBL/GenBank/DDBJ databases">
        <title>Whole genome shotgun sequence of Acrocarpospora corrugata NBRC 13972.</title>
        <authorList>
            <person name="Ichikawa N."/>
            <person name="Kimura A."/>
            <person name="Kitahashi Y."/>
            <person name="Komaki H."/>
            <person name="Oguchi A."/>
        </authorList>
    </citation>
    <scope>NUCLEOTIDE SEQUENCE [LARGE SCALE GENOMIC DNA]</scope>
    <source>
        <strain evidence="2 3">NBRC 13972</strain>
    </source>
</reference>
<dbReference type="OrthoDB" id="3206999at2"/>
<dbReference type="EMBL" id="BLAD01000077">
    <property type="protein sequence ID" value="GES04092.1"/>
    <property type="molecule type" value="Genomic_DNA"/>
</dbReference>
<evidence type="ECO:0000313" key="3">
    <source>
        <dbReference type="Proteomes" id="UP000334990"/>
    </source>
</evidence>